<comment type="caution">
    <text evidence="4">The sequence shown here is derived from an EMBL/GenBank/DDBJ whole genome shotgun (WGS) entry which is preliminary data.</text>
</comment>
<dbReference type="Proteomes" id="UP000323000">
    <property type="component" value="Chromosome 2"/>
</dbReference>
<dbReference type="GO" id="GO:0003676">
    <property type="term" value="F:nucleic acid binding"/>
    <property type="evidence" value="ECO:0007669"/>
    <property type="project" value="InterPro"/>
</dbReference>
<dbReference type="SUPFAM" id="SSF57756">
    <property type="entry name" value="Retrovirus zinc finger-like domains"/>
    <property type="match status" value="1"/>
</dbReference>
<dbReference type="AlphaFoldDB" id="A0A5C7IKY0"/>
<dbReference type="OrthoDB" id="2219495at2759"/>
<evidence type="ECO:0000256" key="2">
    <source>
        <dbReference type="SAM" id="MobiDB-lite"/>
    </source>
</evidence>
<keyword evidence="1" id="KW-0862">Zinc</keyword>
<dbReference type="InterPro" id="IPR040256">
    <property type="entry name" value="At4g02000-like"/>
</dbReference>
<name>A0A5C7IKY0_9ROSI</name>
<protein>
    <recommendedName>
        <fullName evidence="3">CCHC-type domain-containing protein</fullName>
    </recommendedName>
</protein>
<keyword evidence="5" id="KW-1185">Reference proteome</keyword>
<accession>A0A5C7IKY0</accession>
<dbReference type="GO" id="GO:0008270">
    <property type="term" value="F:zinc ion binding"/>
    <property type="evidence" value="ECO:0007669"/>
    <property type="project" value="UniProtKB-KW"/>
</dbReference>
<feature type="domain" description="CCHC-type" evidence="3">
    <location>
        <begin position="146"/>
        <end position="161"/>
    </location>
</feature>
<proteinExistence type="predicted"/>
<gene>
    <name evidence="4" type="ORF">EZV62_004780</name>
</gene>
<feature type="region of interest" description="Disordered" evidence="2">
    <location>
        <begin position="188"/>
        <end position="230"/>
    </location>
</feature>
<reference evidence="5" key="1">
    <citation type="journal article" date="2019" name="Gigascience">
        <title>De novo genome assembly of the endangered Acer yangbiense, a plant species with extremely small populations endemic to Yunnan Province, China.</title>
        <authorList>
            <person name="Yang J."/>
            <person name="Wariss H.M."/>
            <person name="Tao L."/>
            <person name="Zhang R."/>
            <person name="Yun Q."/>
            <person name="Hollingsworth P."/>
            <person name="Dao Z."/>
            <person name="Luo G."/>
            <person name="Guo H."/>
            <person name="Ma Y."/>
            <person name="Sun W."/>
        </authorList>
    </citation>
    <scope>NUCLEOTIDE SEQUENCE [LARGE SCALE GENOMIC DNA]</scope>
    <source>
        <strain evidence="5">cv. Malutang</strain>
    </source>
</reference>
<dbReference type="InterPro" id="IPR025836">
    <property type="entry name" value="Zn_knuckle_CX2CX4HX4C"/>
</dbReference>
<organism evidence="4 5">
    <name type="scientific">Acer yangbiense</name>
    <dbReference type="NCBI Taxonomy" id="1000413"/>
    <lineage>
        <taxon>Eukaryota</taxon>
        <taxon>Viridiplantae</taxon>
        <taxon>Streptophyta</taxon>
        <taxon>Embryophyta</taxon>
        <taxon>Tracheophyta</taxon>
        <taxon>Spermatophyta</taxon>
        <taxon>Magnoliopsida</taxon>
        <taxon>eudicotyledons</taxon>
        <taxon>Gunneridae</taxon>
        <taxon>Pentapetalae</taxon>
        <taxon>rosids</taxon>
        <taxon>malvids</taxon>
        <taxon>Sapindales</taxon>
        <taxon>Sapindaceae</taxon>
        <taxon>Hippocastanoideae</taxon>
        <taxon>Acereae</taxon>
        <taxon>Acer</taxon>
    </lineage>
</organism>
<evidence type="ECO:0000259" key="3">
    <source>
        <dbReference type="PROSITE" id="PS50158"/>
    </source>
</evidence>
<evidence type="ECO:0000313" key="5">
    <source>
        <dbReference type="Proteomes" id="UP000323000"/>
    </source>
</evidence>
<evidence type="ECO:0000313" key="4">
    <source>
        <dbReference type="EMBL" id="TXG69845.1"/>
    </source>
</evidence>
<dbReference type="PANTHER" id="PTHR31286">
    <property type="entry name" value="GLYCINE-RICH CELL WALL STRUCTURAL PROTEIN 1.8-LIKE"/>
    <property type="match status" value="1"/>
</dbReference>
<dbReference type="PANTHER" id="PTHR31286:SF167">
    <property type="entry name" value="OS09G0268800 PROTEIN"/>
    <property type="match status" value="1"/>
</dbReference>
<dbReference type="EMBL" id="VAHF01000002">
    <property type="protein sequence ID" value="TXG69845.1"/>
    <property type="molecule type" value="Genomic_DNA"/>
</dbReference>
<dbReference type="Pfam" id="PF14392">
    <property type="entry name" value="zf-CCHC_4"/>
    <property type="match status" value="1"/>
</dbReference>
<dbReference type="InterPro" id="IPR036875">
    <property type="entry name" value="Znf_CCHC_sf"/>
</dbReference>
<keyword evidence="1" id="KW-0863">Zinc-finger</keyword>
<sequence length="426" mass="47337">MSTNEIVNLCASMSLKEREGPDYRDRIRILTGGPWTFNNFLLILKEPKGKGDILGIRFDQAEFWVQIHNVPLFCMTKRIWSLLGSIIGEVMDIDKGASGDCDGKYLKVRVVIDVGKPLQRCLRVDVLRDGVKSMMLLRYERLPDHCYRCGRLGHKTRECTEPEEARAPGDDQNLFFGAWLKASSPVKRPLQRDRPAFHRPSPAQNKGHVRREEDDTRRLVTTPTGGSNAIVLVGDKSASSDPLTTNKEGKVVRKGINEFLAKNKLDLGIDKSRDIGMIGVNNSSKNSKTPMQVKDFKFGSKRETKGIATRSRVKEKGPPGETCGPINLGLKVDKAQSQGQANSELQAGAFYEEGIGPLVQPTRAKSTRPGTWKQVSRMEQMVQDPVNTGLELGKQCSSKIESELGVGTKKPRSASSQIKKESLLEY</sequence>
<dbReference type="InterPro" id="IPR001878">
    <property type="entry name" value="Znf_CCHC"/>
</dbReference>
<dbReference type="PROSITE" id="PS50158">
    <property type="entry name" value="ZF_CCHC"/>
    <property type="match status" value="1"/>
</dbReference>
<keyword evidence="1" id="KW-0479">Metal-binding</keyword>
<feature type="region of interest" description="Disordered" evidence="2">
    <location>
        <begin position="402"/>
        <end position="426"/>
    </location>
</feature>
<evidence type="ECO:0000256" key="1">
    <source>
        <dbReference type="PROSITE-ProRule" id="PRU00047"/>
    </source>
</evidence>